<dbReference type="InterPro" id="IPR001958">
    <property type="entry name" value="Tet-R_TetA/multi-R_MdtG-like"/>
</dbReference>
<keyword evidence="2 5" id="KW-0812">Transmembrane</keyword>
<dbReference type="SUPFAM" id="SSF103473">
    <property type="entry name" value="MFS general substrate transporter"/>
    <property type="match status" value="1"/>
</dbReference>
<feature type="transmembrane region" description="Helical" evidence="5">
    <location>
        <begin position="113"/>
        <end position="134"/>
    </location>
</feature>
<dbReference type="EMBL" id="SNXE01000003">
    <property type="protein sequence ID" value="TDP11196.1"/>
    <property type="molecule type" value="Genomic_DNA"/>
</dbReference>
<gene>
    <name evidence="7" type="ORF">DFR39_103119</name>
</gene>
<comment type="caution">
    <text evidence="7">The sequence shown here is derived from an EMBL/GenBank/DDBJ whole genome shotgun (WGS) entry which is preliminary data.</text>
</comment>
<feature type="domain" description="Major facilitator superfamily (MFS) profile" evidence="6">
    <location>
        <begin position="219"/>
        <end position="415"/>
    </location>
</feature>
<dbReference type="InterPro" id="IPR020846">
    <property type="entry name" value="MFS_dom"/>
</dbReference>
<proteinExistence type="predicted"/>
<evidence type="ECO:0000256" key="4">
    <source>
        <dbReference type="ARBA" id="ARBA00023136"/>
    </source>
</evidence>
<feature type="transmembrane region" description="Helical" evidence="5">
    <location>
        <begin position="231"/>
        <end position="252"/>
    </location>
</feature>
<reference evidence="7 8" key="1">
    <citation type="submission" date="2019-03" db="EMBL/GenBank/DDBJ databases">
        <title>Genomic Encyclopedia of Type Strains, Phase IV (KMG-IV): sequencing the most valuable type-strain genomes for metagenomic binning, comparative biology and taxonomic classification.</title>
        <authorList>
            <person name="Goeker M."/>
        </authorList>
    </citation>
    <scope>NUCLEOTIDE SEQUENCE [LARGE SCALE GENOMIC DNA]</scope>
    <source>
        <strain evidence="7 8">DSM 25082</strain>
    </source>
</reference>
<dbReference type="Gene3D" id="1.20.1250.20">
    <property type="entry name" value="MFS general substrate transporter like domains"/>
    <property type="match status" value="1"/>
</dbReference>
<feature type="transmembrane region" description="Helical" evidence="5">
    <location>
        <begin position="293"/>
        <end position="311"/>
    </location>
</feature>
<dbReference type="PANTHER" id="PTHR23531">
    <property type="entry name" value="QUINOLENE RESISTANCE PROTEIN NORA"/>
    <property type="match status" value="1"/>
</dbReference>
<dbReference type="InterPro" id="IPR011701">
    <property type="entry name" value="MFS"/>
</dbReference>
<sequence>MSTAGGSPGVHTEPLGEAQAAAQRRAFPFLVAALVFVHACMATSRVTSSLFVLKQGYPEWTLGVLLSLYAVVPMLTALWAGRMADRHGLHRPVGIAVLMACVGALTAALSQHVLALCLAALLTGGALSIAAVGIQREGGLMAQGSGDMRRIFSWLALGPALSNALAPVVAGLLIDHISFRAAFALAVLLPSLAWWAALQVPRLAPSLPASPSSATRQGAWGLLRLASFRRLMILNVVLAAAWDAHSFVVPIVGHGRELSATSIGLILGAFATAATLVRLALTKWAEQVDEIRALRGAMAIACAVLALYAWLPGTPGLMAGSALLGLALGSVQPMVLSTLHQITPADRHGQALGLRMLFTNGATIVMPLGFGLLATASVAAAPMWLMAALLLWAQWPAARLAPQEPGVGSGTERHD</sequence>
<dbReference type="Proteomes" id="UP000295357">
    <property type="component" value="Unassembled WGS sequence"/>
</dbReference>
<name>A0A4R6N865_9BURK</name>
<dbReference type="PANTHER" id="PTHR23531:SF2">
    <property type="entry name" value="PERMEASE"/>
    <property type="match status" value="1"/>
</dbReference>
<dbReference type="PRINTS" id="PR01035">
    <property type="entry name" value="TCRTETA"/>
</dbReference>
<evidence type="ECO:0000313" key="8">
    <source>
        <dbReference type="Proteomes" id="UP000295357"/>
    </source>
</evidence>
<feature type="transmembrane region" description="Helical" evidence="5">
    <location>
        <begin position="27"/>
        <end position="48"/>
    </location>
</feature>
<dbReference type="RefSeq" id="WP_133603110.1">
    <property type="nucleotide sequence ID" value="NZ_JAUFPJ010000010.1"/>
</dbReference>
<dbReference type="GO" id="GO:0016020">
    <property type="term" value="C:membrane"/>
    <property type="evidence" value="ECO:0007669"/>
    <property type="project" value="UniProtKB-SubCell"/>
</dbReference>
<comment type="subcellular location">
    <subcellularLocation>
        <location evidence="1">Membrane</location>
        <topology evidence="1">Multi-pass membrane protein</topology>
    </subcellularLocation>
</comment>
<evidence type="ECO:0000256" key="1">
    <source>
        <dbReference type="ARBA" id="ARBA00004141"/>
    </source>
</evidence>
<dbReference type="OrthoDB" id="4822895at2"/>
<evidence type="ECO:0000259" key="6">
    <source>
        <dbReference type="PROSITE" id="PS50850"/>
    </source>
</evidence>
<dbReference type="Pfam" id="PF07690">
    <property type="entry name" value="MFS_1"/>
    <property type="match status" value="1"/>
</dbReference>
<keyword evidence="4 5" id="KW-0472">Membrane</keyword>
<keyword evidence="8" id="KW-1185">Reference proteome</keyword>
<dbReference type="InterPro" id="IPR036259">
    <property type="entry name" value="MFS_trans_sf"/>
</dbReference>
<evidence type="ECO:0000313" key="7">
    <source>
        <dbReference type="EMBL" id="TDP11196.1"/>
    </source>
</evidence>
<feature type="transmembrane region" description="Helical" evidence="5">
    <location>
        <begin position="60"/>
        <end position="81"/>
    </location>
</feature>
<dbReference type="GO" id="GO:0022857">
    <property type="term" value="F:transmembrane transporter activity"/>
    <property type="evidence" value="ECO:0007669"/>
    <property type="project" value="InterPro"/>
</dbReference>
<organism evidence="7 8">
    <name type="scientific">Roseateles asaccharophilus</name>
    <dbReference type="NCBI Taxonomy" id="582607"/>
    <lineage>
        <taxon>Bacteria</taxon>
        <taxon>Pseudomonadati</taxon>
        <taxon>Pseudomonadota</taxon>
        <taxon>Betaproteobacteria</taxon>
        <taxon>Burkholderiales</taxon>
        <taxon>Sphaerotilaceae</taxon>
        <taxon>Roseateles</taxon>
    </lineage>
</organism>
<dbReference type="AlphaFoldDB" id="A0A4R6N865"/>
<feature type="transmembrane region" description="Helical" evidence="5">
    <location>
        <begin position="317"/>
        <end position="336"/>
    </location>
</feature>
<accession>A0A4R6N865</accession>
<feature type="transmembrane region" description="Helical" evidence="5">
    <location>
        <begin position="258"/>
        <end position="281"/>
    </location>
</feature>
<feature type="transmembrane region" description="Helical" evidence="5">
    <location>
        <begin position="154"/>
        <end position="174"/>
    </location>
</feature>
<dbReference type="InterPro" id="IPR052714">
    <property type="entry name" value="MFS_Exporter"/>
</dbReference>
<protein>
    <submittedName>
        <fullName evidence="7">Putative MFS family arabinose efflux permease</fullName>
    </submittedName>
</protein>
<dbReference type="PROSITE" id="PS50850">
    <property type="entry name" value="MFS"/>
    <property type="match status" value="1"/>
</dbReference>
<evidence type="ECO:0000256" key="3">
    <source>
        <dbReference type="ARBA" id="ARBA00022989"/>
    </source>
</evidence>
<evidence type="ECO:0000256" key="5">
    <source>
        <dbReference type="SAM" id="Phobius"/>
    </source>
</evidence>
<keyword evidence="3 5" id="KW-1133">Transmembrane helix</keyword>
<feature type="transmembrane region" description="Helical" evidence="5">
    <location>
        <begin position="357"/>
        <end position="385"/>
    </location>
</feature>
<evidence type="ECO:0000256" key="2">
    <source>
        <dbReference type="ARBA" id="ARBA00022692"/>
    </source>
</evidence>
<feature type="transmembrane region" description="Helical" evidence="5">
    <location>
        <begin position="180"/>
        <end position="198"/>
    </location>
</feature>
<feature type="transmembrane region" description="Helical" evidence="5">
    <location>
        <begin position="88"/>
        <end position="107"/>
    </location>
</feature>